<dbReference type="AlphaFoldDB" id="A0AAV9W1J1"/>
<organism evidence="1 2">
    <name type="scientific">Arthrobotrys musiformis</name>
    <dbReference type="NCBI Taxonomy" id="47236"/>
    <lineage>
        <taxon>Eukaryota</taxon>
        <taxon>Fungi</taxon>
        <taxon>Dikarya</taxon>
        <taxon>Ascomycota</taxon>
        <taxon>Pezizomycotina</taxon>
        <taxon>Orbiliomycetes</taxon>
        <taxon>Orbiliales</taxon>
        <taxon>Orbiliaceae</taxon>
        <taxon>Arthrobotrys</taxon>
    </lineage>
</organism>
<sequence>MLHSFHRQYYKNNTIPSDTSIMKALMLPQPSNIDGGLIEIEELVGGPQRLIPRDETYKWHYEPLSGASPPYQTNTQPGAFLFLSYRQEYRLLHGVIVIT</sequence>
<name>A0AAV9W1J1_9PEZI</name>
<accession>A0AAV9W1J1</accession>
<reference evidence="1 2" key="1">
    <citation type="submission" date="2023-08" db="EMBL/GenBank/DDBJ databases">
        <authorList>
            <person name="Palmer J.M."/>
        </authorList>
    </citation>
    <scope>NUCLEOTIDE SEQUENCE [LARGE SCALE GENOMIC DNA]</scope>
    <source>
        <strain evidence="1 2">TWF481</strain>
    </source>
</reference>
<comment type="caution">
    <text evidence="1">The sequence shown here is derived from an EMBL/GenBank/DDBJ whole genome shotgun (WGS) entry which is preliminary data.</text>
</comment>
<dbReference type="EMBL" id="JAVHJL010000008">
    <property type="protein sequence ID" value="KAK6498951.1"/>
    <property type="molecule type" value="Genomic_DNA"/>
</dbReference>
<evidence type="ECO:0000313" key="1">
    <source>
        <dbReference type="EMBL" id="KAK6498951.1"/>
    </source>
</evidence>
<dbReference type="Proteomes" id="UP001370758">
    <property type="component" value="Unassembled WGS sequence"/>
</dbReference>
<evidence type="ECO:0000313" key="2">
    <source>
        <dbReference type="Proteomes" id="UP001370758"/>
    </source>
</evidence>
<keyword evidence="2" id="KW-1185">Reference proteome</keyword>
<protein>
    <submittedName>
        <fullName evidence="1">Uncharacterized protein</fullName>
    </submittedName>
</protein>
<gene>
    <name evidence="1" type="ORF">TWF481_011522</name>
</gene>
<proteinExistence type="predicted"/>